<protein>
    <submittedName>
        <fullName evidence="1">Uncharacterized protein</fullName>
    </submittedName>
</protein>
<proteinExistence type="predicted"/>
<gene>
    <name evidence="1" type="ORF">DWX20_09825</name>
</gene>
<sequence length="69" mass="8136">MDYGHAYKFVSIELLLREFTIDVGKLNLQKLILWKLVTFLYGLPYNMANKAITKRVVAKHAIEREEPKR</sequence>
<dbReference type="AlphaFoldDB" id="A0A412PBE2"/>
<accession>A0A412PBE2</accession>
<comment type="caution">
    <text evidence="1">The sequence shown here is derived from an EMBL/GenBank/DDBJ whole genome shotgun (WGS) entry which is preliminary data.</text>
</comment>
<name>A0A412PBE2_9FIRM</name>
<reference evidence="1 2" key="1">
    <citation type="submission" date="2018-08" db="EMBL/GenBank/DDBJ databases">
        <title>A genome reference for cultivated species of the human gut microbiota.</title>
        <authorList>
            <person name="Zou Y."/>
            <person name="Xue W."/>
            <person name="Luo G."/>
        </authorList>
    </citation>
    <scope>NUCLEOTIDE SEQUENCE [LARGE SCALE GENOMIC DNA]</scope>
    <source>
        <strain evidence="1 2">AF18-46</strain>
    </source>
</reference>
<dbReference type="EMBL" id="QRWX01000005">
    <property type="protein sequence ID" value="RGT53725.1"/>
    <property type="molecule type" value="Genomic_DNA"/>
</dbReference>
<organism evidence="1 2">
    <name type="scientific">Solobacterium moorei</name>
    <dbReference type="NCBI Taxonomy" id="102148"/>
    <lineage>
        <taxon>Bacteria</taxon>
        <taxon>Bacillati</taxon>
        <taxon>Bacillota</taxon>
        <taxon>Erysipelotrichia</taxon>
        <taxon>Erysipelotrichales</taxon>
        <taxon>Erysipelotrichaceae</taxon>
        <taxon>Solobacterium</taxon>
    </lineage>
</organism>
<dbReference type="Proteomes" id="UP000284731">
    <property type="component" value="Unassembled WGS sequence"/>
</dbReference>
<evidence type="ECO:0000313" key="1">
    <source>
        <dbReference type="EMBL" id="RGT53725.1"/>
    </source>
</evidence>
<evidence type="ECO:0000313" key="2">
    <source>
        <dbReference type="Proteomes" id="UP000284731"/>
    </source>
</evidence>